<keyword evidence="12 18" id="KW-0239">DNA-directed DNA polymerase</keyword>
<keyword evidence="8 17" id="KW-0479">Metal-binding</keyword>
<sequence length="252" mass="27307">MRQIVLDTETTGLNARTGDRIIEIGCVELVNRRLTGNNLHFYINPERDSDPGALAVHGLTTEFLSDKPKFAEISDALRDYLRDAELIIHNAPFDLGFLEAEFALLRLPPFREHYAGVIDTLVQAKAMFPGKRNSLDALCDRFGISNAHRTLHGALLDSELLAEVYLAMTRGQESLVIDMLGEAATTEAASAAAGKAMSLAGLALPVLAADETELQAHEAVLNDLDKAMKGTSIWRREPAPETAADAADVQAA</sequence>
<dbReference type="FunFam" id="3.30.420.10:FF:000012">
    <property type="entry name" value="DNA polymerase III subunit epsilon"/>
    <property type="match status" value="1"/>
</dbReference>
<comment type="caution">
    <text evidence="20">The sequence shown here is derived from an EMBL/GenBank/DDBJ whole genome shotgun (WGS) entry which is preliminary data.</text>
</comment>
<protein>
    <recommendedName>
        <fullName evidence="3 18">DNA polymerase III subunit epsilon</fullName>
        <ecNumber evidence="2 18">2.7.7.7</ecNumber>
    </recommendedName>
</protein>
<evidence type="ECO:0000256" key="16">
    <source>
        <dbReference type="PIRSR" id="PIRSR606309-2"/>
    </source>
</evidence>
<feature type="binding site" evidence="16">
    <location>
        <position position="157"/>
    </location>
    <ligand>
        <name>substrate</name>
    </ligand>
</feature>
<proteinExistence type="predicted"/>
<dbReference type="CDD" id="cd06131">
    <property type="entry name" value="DNA_pol_III_epsilon_Ecoli_like"/>
    <property type="match status" value="1"/>
</dbReference>
<dbReference type="Gene3D" id="3.30.420.10">
    <property type="entry name" value="Ribonuclease H-like superfamily/Ribonuclease H"/>
    <property type="match status" value="1"/>
</dbReference>
<dbReference type="NCBIfam" id="NF004316">
    <property type="entry name" value="PRK05711.1"/>
    <property type="match status" value="1"/>
</dbReference>
<evidence type="ECO:0000313" key="20">
    <source>
        <dbReference type="EMBL" id="PMS19153.1"/>
    </source>
</evidence>
<name>A0A2N7VPS7_9BURK</name>
<evidence type="ECO:0000256" key="4">
    <source>
        <dbReference type="ARBA" id="ARBA00022679"/>
    </source>
</evidence>
<evidence type="ECO:0000256" key="9">
    <source>
        <dbReference type="ARBA" id="ARBA00022801"/>
    </source>
</evidence>
<feature type="binding site" evidence="17">
    <location>
        <position position="9"/>
    </location>
    <ligand>
        <name>a divalent metal cation</name>
        <dbReference type="ChEBI" id="CHEBI:60240"/>
        <label>1</label>
        <note>catalytic</note>
    </ligand>
</feature>
<evidence type="ECO:0000256" key="1">
    <source>
        <dbReference type="ARBA" id="ARBA00001936"/>
    </source>
</evidence>
<evidence type="ECO:0000256" key="11">
    <source>
        <dbReference type="ARBA" id="ARBA00022842"/>
    </source>
</evidence>
<keyword evidence="7 18" id="KW-0540">Nuclease</keyword>
<keyword evidence="9 18" id="KW-0378">Hydrolase</keyword>
<dbReference type="Pfam" id="PF00929">
    <property type="entry name" value="RNase_T"/>
    <property type="match status" value="1"/>
</dbReference>
<keyword evidence="21" id="KW-1185">Reference proteome</keyword>
<dbReference type="NCBIfam" id="TIGR01406">
    <property type="entry name" value="dnaQ_proteo"/>
    <property type="match status" value="1"/>
</dbReference>
<keyword evidence="11 17" id="KW-0460">Magnesium</keyword>
<feature type="domain" description="Exonuclease" evidence="19">
    <location>
        <begin position="2"/>
        <end position="174"/>
    </location>
</feature>
<evidence type="ECO:0000256" key="2">
    <source>
        <dbReference type="ARBA" id="ARBA00012417"/>
    </source>
</evidence>
<evidence type="ECO:0000256" key="7">
    <source>
        <dbReference type="ARBA" id="ARBA00022722"/>
    </source>
</evidence>
<dbReference type="AlphaFoldDB" id="A0A2N7VPS7"/>
<keyword evidence="4 18" id="KW-0808">Transferase</keyword>
<dbReference type="RefSeq" id="WP_102646234.1">
    <property type="nucleotide sequence ID" value="NZ_PNYA01000012.1"/>
</dbReference>
<dbReference type="SUPFAM" id="SSF53098">
    <property type="entry name" value="Ribonuclease H-like"/>
    <property type="match status" value="1"/>
</dbReference>
<gene>
    <name evidence="18" type="primary">dnaQ</name>
    <name evidence="20" type="ORF">C0Z18_15205</name>
</gene>
<feature type="binding site" evidence="16">
    <location>
        <position position="9"/>
    </location>
    <ligand>
        <name>substrate</name>
    </ligand>
</feature>
<evidence type="ECO:0000256" key="14">
    <source>
        <dbReference type="ARBA" id="ARBA00049244"/>
    </source>
</evidence>
<feature type="binding site" evidence="16">
    <location>
        <position position="7"/>
    </location>
    <ligand>
        <name>substrate</name>
    </ligand>
</feature>
<evidence type="ECO:0000256" key="15">
    <source>
        <dbReference type="PIRSR" id="PIRSR606309-1"/>
    </source>
</evidence>
<evidence type="ECO:0000256" key="17">
    <source>
        <dbReference type="PIRSR" id="PIRSR606309-3"/>
    </source>
</evidence>
<comment type="subunit">
    <text evidence="18">DNA polymerase III contains a core (composed of alpha, epsilon and theta chains) that associates with a tau subunit. This core dimerizes to form the POLIII' complex. PolIII' associates with the gamma complex (composed of gamma, delta, delta', psi and chi chains) and with the beta chain to form the complete DNA polymerase III complex.</text>
</comment>
<evidence type="ECO:0000256" key="8">
    <source>
        <dbReference type="ARBA" id="ARBA00022723"/>
    </source>
</evidence>
<dbReference type="NCBIfam" id="TIGR00573">
    <property type="entry name" value="dnaq"/>
    <property type="match status" value="1"/>
</dbReference>
<feature type="active site" description="Proton acceptor" evidence="15">
    <location>
        <position position="152"/>
    </location>
</feature>
<dbReference type="SMART" id="SM00479">
    <property type="entry name" value="EXOIII"/>
    <property type="match status" value="1"/>
</dbReference>
<feature type="binding site" evidence="17">
    <location>
        <position position="157"/>
    </location>
    <ligand>
        <name>a divalent metal cation</name>
        <dbReference type="ChEBI" id="CHEBI:60240"/>
        <label>1</label>
        <note>catalytic</note>
    </ligand>
</feature>
<dbReference type="GO" id="GO:0045004">
    <property type="term" value="P:DNA replication proofreading"/>
    <property type="evidence" value="ECO:0007669"/>
    <property type="project" value="TreeGrafter"/>
</dbReference>
<comment type="function">
    <text evidence="18">DNA polymerase III is a complex, multichain enzyme responsible for most of the replicative synthesis in bacteria. The epsilon subunit contain the editing function and is a proofreading 3'-5' exonuclease.</text>
</comment>
<dbReference type="PANTHER" id="PTHR30231">
    <property type="entry name" value="DNA POLYMERASE III SUBUNIT EPSILON"/>
    <property type="match status" value="1"/>
</dbReference>
<dbReference type="InterPro" id="IPR036397">
    <property type="entry name" value="RNaseH_sf"/>
</dbReference>
<accession>A0A2N7VPS7</accession>
<evidence type="ECO:0000256" key="6">
    <source>
        <dbReference type="ARBA" id="ARBA00022705"/>
    </source>
</evidence>
<dbReference type="InterPro" id="IPR006309">
    <property type="entry name" value="DnaQ_proteo"/>
</dbReference>
<dbReference type="InterPro" id="IPR006054">
    <property type="entry name" value="DnaQ"/>
</dbReference>
<dbReference type="GO" id="GO:0003677">
    <property type="term" value="F:DNA binding"/>
    <property type="evidence" value="ECO:0007669"/>
    <property type="project" value="InterPro"/>
</dbReference>
<comment type="cofactor">
    <cofactor evidence="17">
        <name>Mg(2+)</name>
        <dbReference type="ChEBI" id="CHEBI:18420"/>
    </cofactor>
    <cofactor evidence="17">
        <name>Mn(2+)</name>
        <dbReference type="ChEBI" id="CHEBI:29035"/>
    </cofactor>
    <text evidence="17">Binds 2 divalent metal cations. Magnesium or manganese.</text>
</comment>
<dbReference type="EC" id="2.7.7.7" evidence="2 18"/>
<evidence type="ECO:0000256" key="10">
    <source>
        <dbReference type="ARBA" id="ARBA00022839"/>
    </source>
</evidence>
<keyword evidence="13 17" id="KW-0464">Manganese</keyword>
<comment type="catalytic activity">
    <reaction evidence="14 18">
        <text>DNA(n) + a 2'-deoxyribonucleoside 5'-triphosphate = DNA(n+1) + diphosphate</text>
        <dbReference type="Rhea" id="RHEA:22508"/>
        <dbReference type="Rhea" id="RHEA-COMP:17339"/>
        <dbReference type="Rhea" id="RHEA-COMP:17340"/>
        <dbReference type="ChEBI" id="CHEBI:33019"/>
        <dbReference type="ChEBI" id="CHEBI:61560"/>
        <dbReference type="ChEBI" id="CHEBI:173112"/>
        <dbReference type="EC" id="2.7.7.7"/>
    </reaction>
</comment>
<dbReference type="GO" id="GO:0046872">
    <property type="term" value="F:metal ion binding"/>
    <property type="evidence" value="ECO:0007669"/>
    <property type="project" value="UniProtKB-KW"/>
</dbReference>
<feature type="binding site" evidence="17">
    <location>
        <position position="7"/>
    </location>
    <ligand>
        <name>a divalent metal cation</name>
        <dbReference type="ChEBI" id="CHEBI:60240"/>
        <label>1</label>
        <note>catalytic</note>
    </ligand>
</feature>
<dbReference type="InterPro" id="IPR013520">
    <property type="entry name" value="Ribonucl_H"/>
</dbReference>
<dbReference type="EMBL" id="PNYA01000012">
    <property type="protein sequence ID" value="PMS19153.1"/>
    <property type="molecule type" value="Genomic_DNA"/>
</dbReference>
<reference evidence="20 21" key="1">
    <citation type="submission" date="2018-01" db="EMBL/GenBank/DDBJ databases">
        <title>Whole genome analyses suggest that Burkholderia sensu lato contains two further novel genera in the rhizoxinica-symbiotica group Mycetohabitans gen. nov., and Trinickia gen. nov.: implications for the evolution of diazotrophy and nodulation in the Burkholderiaceae.</title>
        <authorList>
            <person name="Estrada-de los Santos P."/>
            <person name="Palmer M."/>
            <person name="Chavez-Ramirez B."/>
            <person name="Beukes C."/>
            <person name="Steenkamp E.T."/>
            <person name="Hirsch A.M."/>
            <person name="Manyaka P."/>
            <person name="Maluk M."/>
            <person name="Lafos M."/>
            <person name="Crook M."/>
            <person name="Gross E."/>
            <person name="Simon M.F."/>
            <person name="Bueno dos Reis Junior F."/>
            <person name="Poole P.S."/>
            <person name="Venter S.N."/>
            <person name="James E.K."/>
        </authorList>
    </citation>
    <scope>NUCLEOTIDE SEQUENCE [LARGE SCALE GENOMIC DNA]</scope>
    <source>
        <strain evidence="20 21">GIMN1.004</strain>
    </source>
</reference>
<evidence type="ECO:0000256" key="13">
    <source>
        <dbReference type="ARBA" id="ARBA00023211"/>
    </source>
</evidence>
<evidence type="ECO:0000256" key="18">
    <source>
        <dbReference type="RuleBase" id="RU364087"/>
    </source>
</evidence>
<dbReference type="OrthoDB" id="9804290at2"/>
<evidence type="ECO:0000256" key="3">
    <source>
        <dbReference type="ARBA" id="ARBA00020352"/>
    </source>
</evidence>
<dbReference type="GO" id="GO:0003887">
    <property type="term" value="F:DNA-directed DNA polymerase activity"/>
    <property type="evidence" value="ECO:0007669"/>
    <property type="project" value="UniProtKB-KW"/>
</dbReference>
<organism evidence="20 21">
    <name type="scientific">Trinickia dabaoshanensis</name>
    <dbReference type="NCBI Taxonomy" id="564714"/>
    <lineage>
        <taxon>Bacteria</taxon>
        <taxon>Pseudomonadati</taxon>
        <taxon>Pseudomonadota</taxon>
        <taxon>Betaproteobacteria</taxon>
        <taxon>Burkholderiales</taxon>
        <taxon>Burkholderiaceae</taxon>
        <taxon>Trinickia</taxon>
    </lineage>
</organism>
<comment type="cofactor">
    <cofactor evidence="1 18">
        <name>Mn(2+)</name>
        <dbReference type="ChEBI" id="CHEBI:29035"/>
    </cofactor>
</comment>
<dbReference type="GO" id="GO:0005829">
    <property type="term" value="C:cytosol"/>
    <property type="evidence" value="ECO:0007669"/>
    <property type="project" value="TreeGrafter"/>
</dbReference>
<evidence type="ECO:0000259" key="19">
    <source>
        <dbReference type="SMART" id="SM00479"/>
    </source>
</evidence>
<dbReference type="GO" id="GO:0008408">
    <property type="term" value="F:3'-5' exonuclease activity"/>
    <property type="evidence" value="ECO:0007669"/>
    <property type="project" value="TreeGrafter"/>
</dbReference>
<dbReference type="InterPro" id="IPR012337">
    <property type="entry name" value="RNaseH-like_sf"/>
</dbReference>
<keyword evidence="6 18" id="KW-0235">DNA replication</keyword>
<keyword evidence="10 18" id="KW-0269">Exonuclease</keyword>
<dbReference type="PANTHER" id="PTHR30231:SF41">
    <property type="entry name" value="DNA POLYMERASE III SUBUNIT EPSILON"/>
    <property type="match status" value="1"/>
</dbReference>
<feature type="binding site" evidence="16">
    <location>
        <position position="57"/>
    </location>
    <ligand>
        <name>substrate</name>
    </ligand>
</feature>
<keyword evidence="5 18" id="KW-0548">Nucleotidyltransferase</keyword>
<evidence type="ECO:0000256" key="5">
    <source>
        <dbReference type="ARBA" id="ARBA00022695"/>
    </source>
</evidence>
<dbReference type="Proteomes" id="UP000235616">
    <property type="component" value="Unassembled WGS sequence"/>
</dbReference>
<evidence type="ECO:0000313" key="21">
    <source>
        <dbReference type="Proteomes" id="UP000235616"/>
    </source>
</evidence>
<evidence type="ECO:0000256" key="12">
    <source>
        <dbReference type="ARBA" id="ARBA00022932"/>
    </source>
</evidence>